<protein>
    <submittedName>
        <fullName evidence="4">Redoxin domain-containing protein</fullName>
    </submittedName>
</protein>
<dbReference type="RefSeq" id="WP_196990006.1">
    <property type="nucleotide sequence ID" value="NZ_JADWYR010000001.1"/>
</dbReference>
<dbReference type="PANTHER" id="PTHR42852">
    <property type="entry name" value="THIOL:DISULFIDE INTERCHANGE PROTEIN DSBE"/>
    <property type="match status" value="1"/>
</dbReference>
<dbReference type="InterPro" id="IPR013766">
    <property type="entry name" value="Thioredoxin_domain"/>
</dbReference>
<reference evidence="4" key="1">
    <citation type="submission" date="2020-11" db="EMBL/GenBank/DDBJ databases">
        <title>Bacterial whole genome sequence for Panacibacter sp. DH6.</title>
        <authorList>
            <person name="Le V."/>
            <person name="Ko S."/>
            <person name="Ahn C.-Y."/>
            <person name="Oh H.-M."/>
        </authorList>
    </citation>
    <scope>NUCLEOTIDE SEQUENCE</scope>
    <source>
        <strain evidence="4">DH6</strain>
    </source>
</reference>
<organism evidence="4 5">
    <name type="scientific">Panacibacter microcysteis</name>
    <dbReference type="NCBI Taxonomy" id="2793269"/>
    <lineage>
        <taxon>Bacteria</taxon>
        <taxon>Pseudomonadati</taxon>
        <taxon>Bacteroidota</taxon>
        <taxon>Chitinophagia</taxon>
        <taxon>Chitinophagales</taxon>
        <taxon>Chitinophagaceae</taxon>
        <taxon>Panacibacter</taxon>
    </lineage>
</organism>
<dbReference type="InterPro" id="IPR050553">
    <property type="entry name" value="Thioredoxin_ResA/DsbE_sf"/>
</dbReference>
<dbReference type="AlphaFoldDB" id="A0A931E832"/>
<dbReference type="InterPro" id="IPR000866">
    <property type="entry name" value="AhpC/TSA"/>
</dbReference>
<dbReference type="InterPro" id="IPR036249">
    <property type="entry name" value="Thioredoxin-like_sf"/>
</dbReference>
<feature type="signal peptide" evidence="2">
    <location>
        <begin position="1"/>
        <end position="19"/>
    </location>
</feature>
<evidence type="ECO:0000256" key="2">
    <source>
        <dbReference type="SAM" id="SignalP"/>
    </source>
</evidence>
<dbReference type="CDD" id="cd02966">
    <property type="entry name" value="TlpA_like_family"/>
    <property type="match status" value="1"/>
</dbReference>
<sequence length="489" mass="56183">MKNSLLFFILLLGCAAAQAQTTPKKNISPEGYRIDATIKPYRNCVMYLASYYGKNKVLVDSAAFDANSHGIFKGAKKLPHGIYFFVTPARSLLFEILVDDDQQFTINADSAHLENIAVTGSANNELFAAYSRYLTGIAPKLNALQQRLKTAAGAADSAAIQQEQKRLSKELNDYRENIITTKPASMVAAMFQAIKTPELKEWPKKADGSSDSTAAWRYMKDHFWDGVNFYDNFLVRTPFFDPKLEDYYKFYVSSDPDSIIREVNYMLLMSRSGKDIHQYLLGRFTDKYINPEIMGQDKVFLFLFNNYFSKGDTLWLNERQRKYIFDRAYSLMANQLNEPAPELVLNDTLGKPASLYDVKALFTFLVFWDPTCGHCKEEVPKLDSLYEAKWKALGVQVFSVNTNENTFDEWKKFIGEHHLQGWHHAWQNRDGRLADERAGVANYRQLYDIYQTPTMYLLDENKRIIAKKLSLEQYDAVIEAKIKTKTSTQ</sequence>
<dbReference type="Pfam" id="PF14289">
    <property type="entry name" value="DUF4369"/>
    <property type="match status" value="1"/>
</dbReference>
<accession>A0A931E832</accession>
<feature type="chain" id="PRO_5037369721" evidence="2">
    <location>
        <begin position="20"/>
        <end position="489"/>
    </location>
</feature>
<gene>
    <name evidence="4" type="ORF">I5907_07045</name>
</gene>
<dbReference type="InterPro" id="IPR025380">
    <property type="entry name" value="DUF4369"/>
</dbReference>
<dbReference type="GO" id="GO:0016209">
    <property type="term" value="F:antioxidant activity"/>
    <property type="evidence" value="ECO:0007669"/>
    <property type="project" value="InterPro"/>
</dbReference>
<dbReference type="InterPro" id="IPR017937">
    <property type="entry name" value="Thioredoxin_CS"/>
</dbReference>
<dbReference type="GO" id="GO:0016491">
    <property type="term" value="F:oxidoreductase activity"/>
    <property type="evidence" value="ECO:0007669"/>
    <property type="project" value="InterPro"/>
</dbReference>
<proteinExistence type="predicted"/>
<keyword evidence="2" id="KW-0732">Signal</keyword>
<dbReference type="SUPFAM" id="SSF52833">
    <property type="entry name" value="Thioredoxin-like"/>
    <property type="match status" value="1"/>
</dbReference>
<dbReference type="Gene3D" id="3.40.30.10">
    <property type="entry name" value="Glutaredoxin"/>
    <property type="match status" value="1"/>
</dbReference>
<evidence type="ECO:0000313" key="4">
    <source>
        <dbReference type="EMBL" id="MBG9375984.1"/>
    </source>
</evidence>
<evidence type="ECO:0000313" key="5">
    <source>
        <dbReference type="Proteomes" id="UP000628448"/>
    </source>
</evidence>
<evidence type="ECO:0000259" key="3">
    <source>
        <dbReference type="PROSITE" id="PS51352"/>
    </source>
</evidence>
<dbReference type="EMBL" id="JADWYR010000001">
    <property type="protein sequence ID" value="MBG9375984.1"/>
    <property type="molecule type" value="Genomic_DNA"/>
</dbReference>
<dbReference type="Pfam" id="PF00578">
    <property type="entry name" value="AhpC-TSA"/>
    <property type="match status" value="1"/>
</dbReference>
<keyword evidence="1" id="KW-0676">Redox-active center</keyword>
<evidence type="ECO:0000256" key="1">
    <source>
        <dbReference type="ARBA" id="ARBA00023284"/>
    </source>
</evidence>
<dbReference type="PROSITE" id="PS51352">
    <property type="entry name" value="THIOREDOXIN_2"/>
    <property type="match status" value="1"/>
</dbReference>
<keyword evidence="5" id="KW-1185">Reference proteome</keyword>
<dbReference type="PROSITE" id="PS00194">
    <property type="entry name" value="THIOREDOXIN_1"/>
    <property type="match status" value="1"/>
</dbReference>
<comment type="caution">
    <text evidence="4">The sequence shown here is derived from an EMBL/GenBank/DDBJ whole genome shotgun (WGS) entry which is preliminary data.</text>
</comment>
<dbReference type="Proteomes" id="UP000628448">
    <property type="component" value="Unassembled WGS sequence"/>
</dbReference>
<feature type="domain" description="Thioredoxin" evidence="3">
    <location>
        <begin position="334"/>
        <end position="483"/>
    </location>
</feature>
<dbReference type="PANTHER" id="PTHR42852:SF13">
    <property type="entry name" value="PROTEIN DIPZ"/>
    <property type="match status" value="1"/>
</dbReference>
<name>A0A931E832_9BACT</name>